<proteinExistence type="predicted"/>
<keyword evidence="2" id="KW-1185">Reference proteome</keyword>
<dbReference type="EMBL" id="JBEVCJ010000006">
    <property type="protein sequence ID" value="MET1254988.1"/>
    <property type="molecule type" value="Genomic_DNA"/>
</dbReference>
<name>A0ABV2BSS2_9GAMM</name>
<dbReference type="Proteomes" id="UP001548189">
    <property type="component" value="Unassembled WGS sequence"/>
</dbReference>
<organism evidence="1 2">
    <name type="scientific">Aliikangiella maris</name>
    <dbReference type="NCBI Taxonomy" id="3162458"/>
    <lineage>
        <taxon>Bacteria</taxon>
        <taxon>Pseudomonadati</taxon>
        <taxon>Pseudomonadota</taxon>
        <taxon>Gammaproteobacteria</taxon>
        <taxon>Oceanospirillales</taxon>
        <taxon>Pleioneaceae</taxon>
        <taxon>Aliikangiella</taxon>
    </lineage>
</organism>
<gene>
    <name evidence="1" type="ORF">ABVT43_07625</name>
</gene>
<sequence>MSNFVQLFVKNLVDSAIERATTNFYDNVDLFCNKLYAFGEFRVFVSASPGRGHQASTVNFMMRLMEKILVVTKKPIANVIVTYDPGTQGNLTVDKLAVLIPGFNPSKPTDPVTINGTKISFIALKPATNGFQKISLAKTSFGISGGTDQGSINYAYPLNVSQFLMVQPFQWPTTNGIWSFPADESKPNDLVNLESFLESTNPLVDGLTFCALRGLYTNFPQVNDAFWESFSQSPQKASLDTYRNILTLISANKCNFSPFYGISTNDIAAFSLNILFNYITSLFIAKELNPENSRLKLPVVIAVMDNPTNVSYQKLESYFSGEDTTTFNETQNAFIKKHLTGKVVIADITNFTTEYAKISAQGGCLILKMGSLPVDAFNYFYSIASIPSILEGKGTLNYAINVGTPYLQMNTASGAKKPINFRGKGKEKKLFSTPIYPNFPLTTDKILVEQSSFMWSCTNSLKTDIKTMIDGQAKVLGDMIELMVQTINGNTPLTDYFTQLSLFFHDEVNDKAFRAMAYTFIKHFPASMDIDSHLLEKASHDN</sequence>
<accession>A0ABV2BSS2</accession>
<evidence type="ECO:0000313" key="2">
    <source>
        <dbReference type="Proteomes" id="UP001548189"/>
    </source>
</evidence>
<dbReference type="RefSeq" id="WP_353874602.1">
    <property type="nucleotide sequence ID" value="NZ_JBEVCJ010000006.1"/>
</dbReference>
<comment type="caution">
    <text evidence="1">The sequence shown here is derived from an EMBL/GenBank/DDBJ whole genome shotgun (WGS) entry which is preliminary data.</text>
</comment>
<evidence type="ECO:0000313" key="1">
    <source>
        <dbReference type="EMBL" id="MET1254988.1"/>
    </source>
</evidence>
<reference evidence="1 2" key="1">
    <citation type="submission" date="2024-06" db="EMBL/GenBank/DDBJ databases">
        <authorList>
            <person name="Li F."/>
        </authorList>
    </citation>
    <scope>NUCLEOTIDE SEQUENCE [LARGE SCALE GENOMIC DNA]</scope>
    <source>
        <strain evidence="1 2">GXAS 311</strain>
    </source>
</reference>
<protein>
    <submittedName>
        <fullName evidence="1">Uncharacterized protein</fullName>
    </submittedName>
</protein>